<dbReference type="InterPro" id="IPR036388">
    <property type="entry name" value="WH-like_DNA-bd_sf"/>
</dbReference>
<feature type="domain" description="Response regulatory" evidence="6">
    <location>
        <begin position="4"/>
        <end position="118"/>
    </location>
</feature>
<feature type="modified residue" description="4-aspartylphosphate" evidence="4">
    <location>
        <position position="53"/>
    </location>
</feature>
<dbReference type="Gene3D" id="6.10.250.690">
    <property type="match status" value="1"/>
</dbReference>
<dbReference type="RefSeq" id="WP_184180140.1">
    <property type="nucleotide sequence ID" value="NZ_JACHGF010000021.1"/>
</dbReference>
<dbReference type="GO" id="GO:0000156">
    <property type="term" value="F:phosphorelay response regulator activity"/>
    <property type="evidence" value="ECO:0007669"/>
    <property type="project" value="TreeGrafter"/>
</dbReference>
<dbReference type="InterPro" id="IPR001867">
    <property type="entry name" value="OmpR/PhoB-type_DNA-bd"/>
</dbReference>
<dbReference type="Pfam" id="PF00072">
    <property type="entry name" value="Response_reg"/>
    <property type="match status" value="1"/>
</dbReference>
<evidence type="ECO:0000256" key="1">
    <source>
        <dbReference type="ARBA" id="ARBA00022553"/>
    </source>
</evidence>
<evidence type="ECO:0000256" key="3">
    <source>
        <dbReference type="ARBA" id="ARBA00023125"/>
    </source>
</evidence>
<dbReference type="GO" id="GO:0005829">
    <property type="term" value="C:cytosol"/>
    <property type="evidence" value="ECO:0007669"/>
    <property type="project" value="TreeGrafter"/>
</dbReference>
<dbReference type="AlphaFoldDB" id="A0A840U149"/>
<dbReference type="PROSITE" id="PS50110">
    <property type="entry name" value="RESPONSE_REGULATORY"/>
    <property type="match status" value="1"/>
</dbReference>
<evidence type="ECO:0000256" key="2">
    <source>
        <dbReference type="ARBA" id="ARBA00023012"/>
    </source>
</evidence>
<dbReference type="EMBL" id="JACHGF010000021">
    <property type="protein sequence ID" value="MBB5287622.1"/>
    <property type="molecule type" value="Genomic_DNA"/>
</dbReference>
<dbReference type="InterPro" id="IPR011006">
    <property type="entry name" value="CheY-like_superfamily"/>
</dbReference>
<comment type="caution">
    <text evidence="8">The sequence shown here is derived from an EMBL/GenBank/DDBJ whole genome shotgun (WGS) entry which is preliminary data.</text>
</comment>
<dbReference type="GO" id="GO:0032993">
    <property type="term" value="C:protein-DNA complex"/>
    <property type="evidence" value="ECO:0007669"/>
    <property type="project" value="TreeGrafter"/>
</dbReference>
<reference evidence="8 9" key="1">
    <citation type="submission" date="2020-08" db="EMBL/GenBank/DDBJ databases">
        <title>Genomic Encyclopedia of Type Strains, Phase IV (KMG-IV): sequencing the most valuable type-strain genomes for metagenomic binning, comparative biology and taxonomic classification.</title>
        <authorList>
            <person name="Goeker M."/>
        </authorList>
    </citation>
    <scope>NUCLEOTIDE SEQUENCE [LARGE SCALE GENOMIC DNA]</scope>
    <source>
        <strain evidence="8 9">DSM 105074</strain>
    </source>
</reference>
<evidence type="ECO:0000256" key="5">
    <source>
        <dbReference type="PROSITE-ProRule" id="PRU01091"/>
    </source>
</evidence>
<dbReference type="GO" id="GO:0006355">
    <property type="term" value="P:regulation of DNA-templated transcription"/>
    <property type="evidence" value="ECO:0007669"/>
    <property type="project" value="InterPro"/>
</dbReference>
<dbReference type="GO" id="GO:0000976">
    <property type="term" value="F:transcription cis-regulatory region binding"/>
    <property type="evidence" value="ECO:0007669"/>
    <property type="project" value="TreeGrafter"/>
</dbReference>
<feature type="DNA-binding region" description="OmpR/PhoB-type" evidence="5">
    <location>
        <begin position="131"/>
        <end position="228"/>
    </location>
</feature>
<feature type="domain" description="OmpR/PhoB-type" evidence="7">
    <location>
        <begin position="131"/>
        <end position="228"/>
    </location>
</feature>
<evidence type="ECO:0000256" key="4">
    <source>
        <dbReference type="PROSITE-ProRule" id="PRU00169"/>
    </source>
</evidence>
<dbReference type="InterPro" id="IPR016032">
    <property type="entry name" value="Sig_transdc_resp-reg_C-effctor"/>
</dbReference>
<dbReference type="Pfam" id="PF00486">
    <property type="entry name" value="Trans_reg_C"/>
    <property type="match status" value="1"/>
</dbReference>
<evidence type="ECO:0000313" key="8">
    <source>
        <dbReference type="EMBL" id="MBB5287622.1"/>
    </source>
</evidence>
<dbReference type="SUPFAM" id="SSF46894">
    <property type="entry name" value="C-terminal effector domain of the bipartite response regulators"/>
    <property type="match status" value="1"/>
</dbReference>
<dbReference type="PANTHER" id="PTHR48111:SF40">
    <property type="entry name" value="PHOSPHATE REGULON TRANSCRIPTIONAL REGULATORY PROTEIN PHOB"/>
    <property type="match status" value="1"/>
</dbReference>
<organism evidence="8 9">
    <name type="scientific">Rhabdobacter roseus</name>
    <dbReference type="NCBI Taxonomy" id="1655419"/>
    <lineage>
        <taxon>Bacteria</taxon>
        <taxon>Pseudomonadati</taxon>
        <taxon>Bacteroidota</taxon>
        <taxon>Cytophagia</taxon>
        <taxon>Cytophagales</taxon>
        <taxon>Cytophagaceae</taxon>
        <taxon>Rhabdobacter</taxon>
    </lineage>
</organism>
<dbReference type="CDD" id="cd00383">
    <property type="entry name" value="trans_reg_C"/>
    <property type="match status" value="1"/>
</dbReference>
<protein>
    <submittedName>
        <fullName evidence="8">DNA-binding response OmpR family regulator</fullName>
    </submittedName>
</protein>
<evidence type="ECO:0000259" key="7">
    <source>
        <dbReference type="PROSITE" id="PS51755"/>
    </source>
</evidence>
<dbReference type="InterPro" id="IPR039420">
    <property type="entry name" value="WalR-like"/>
</dbReference>
<proteinExistence type="predicted"/>
<sequence length="228" mass="26546">MKAKILYVEDDPNLGFTTKDNLEAHDYEIVHCPDGKKAWAAFQEQHFDLCVLDVMLPEMDGFTLARHIREVDAQVPVLFLTARSMQEDKIQGLLLGGDDYLTKPFSIQELVLRIEVFLRRTKPDYQPENPQSTFVIGKYRFDFEKLTLSQNGQVHTLTFREAEVLKYLASKPRQVVKREEVLTEIWGDNDYYMGRSLDVFVSRLRKYLSQDPAIRIDNVHGVGFRLSW</sequence>
<dbReference type="PANTHER" id="PTHR48111">
    <property type="entry name" value="REGULATOR OF RPOS"/>
    <property type="match status" value="1"/>
</dbReference>
<dbReference type="InterPro" id="IPR001789">
    <property type="entry name" value="Sig_transdc_resp-reg_receiver"/>
</dbReference>
<dbReference type="SMART" id="SM00448">
    <property type="entry name" value="REC"/>
    <property type="match status" value="1"/>
</dbReference>
<accession>A0A840U149</accession>
<dbReference type="CDD" id="cd17574">
    <property type="entry name" value="REC_OmpR"/>
    <property type="match status" value="1"/>
</dbReference>
<dbReference type="Proteomes" id="UP000557307">
    <property type="component" value="Unassembled WGS sequence"/>
</dbReference>
<dbReference type="SUPFAM" id="SSF52172">
    <property type="entry name" value="CheY-like"/>
    <property type="match status" value="1"/>
</dbReference>
<dbReference type="SMART" id="SM00862">
    <property type="entry name" value="Trans_reg_C"/>
    <property type="match status" value="1"/>
</dbReference>
<dbReference type="PROSITE" id="PS51755">
    <property type="entry name" value="OMPR_PHOB"/>
    <property type="match status" value="1"/>
</dbReference>
<dbReference type="Gene3D" id="1.10.10.10">
    <property type="entry name" value="Winged helix-like DNA-binding domain superfamily/Winged helix DNA-binding domain"/>
    <property type="match status" value="1"/>
</dbReference>
<keyword evidence="9" id="KW-1185">Reference proteome</keyword>
<dbReference type="Gene3D" id="3.40.50.2300">
    <property type="match status" value="1"/>
</dbReference>
<name>A0A840U149_9BACT</name>
<keyword evidence="1 4" id="KW-0597">Phosphoprotein</keyword>
<gene>
    <name evidence="8" type="ORF">HNQ92_005788</name>
</gene>
<keyword evidence="3 5" id="KW-0238">DNA-binding</keyword>
<evidence type="ECO:0000259" key="6">
    <source>
        <dbReference type="PROSITE" id="PS50110"/>
    </source>
</evidence>
<evidence type="ECO:0000313" key="9">
    <source>
        <dbReference type="Proteomes" id="UP000557307"/>
    </source>
</evidence>
<keyword evidence="2" id="KW-0902">Two-component regulatory system</keyword>